<comment type="caution">
    <text evidence="1">The sequence shown here is derived from an EMBL/GenBank/DDBJ whole genome shotgun (WGS) entry which is preliminary data.</text>
</comment>
<protein>
    <submittedName>
        <fullName evidence="1">Uncharacterized protein</fullName>
    </submittedName>
</protein>
<accession>A0A1Y3BGL1</accession>
<evidence type="ECO:0000313" key="2">
    <source>
        <dbReference type="Proteomes" id="UP000194236"/>
    </source>
</evidence>
<name>A0A1Y3BGL1_EURMA</name>
<dbReference type="Proteomes" id="UP000194236">
    <property type="component" value="Unassembled WGS sequence"/>
</dbReference>
<dbReference type="EMBL" id="MUJZ01020062">
    <property type="protein sequence ID" value="OTF80060.1"/>
    <property type="molecule type" value="Genomic_DNA"/>
</dbReference>
<dbReference type="AlphaFoldDB" id="A0A1Y3BGL1"/>
<proteinExistence type="predicted"/>
<sequence>MHRSANGISYIHNGSGGQFIIETYIIFVICKLKNELNVFMKFMKTDCAIAAGFICIIHAVKQNGGKIDPKKKKSLY</sequence>
<gene>
    <name evidence="1" type="ORF">BLA29_006768</name>
</gene>
<reference evidence="1 2" key="1">
    <citation type="submission" date="2017-03" db="EMBL/GenBank/DDBJ databases">
        <title>Genome Survey of Euroglyphus maynei.</title>
        <authorList>
            <person name="Arlian L.G."/>
            <person name="Morgan M.S."/>
            <person name="Rider S.D."/>
        </authorList>
    </citation>
    <scope>NUCLEOTIDE SEQUENCE [LARGE SCALE GENOMIC DNA]</scope>
    <source>
        <strain evidence="1">Arlian Lab</strain>
        <tissue evidence="1">Whole body</tissue>
    </source>
</reference>
<evidence type="ECO:0000313" key="1">
    <source>
        <dbReference type="EMBL" id="OTF80060.1"/>
    </source>
</evidence>
<organism evidence="1 2">
    <name type="scientific">Euroglyphus maynei</name>
    <name type="common">Mayne's house dust mite</name>
    <dbReference type="NCBI Taxonomy" id="6958"/>
    <lineage>
        <taxon>Eukaryota</taxon>
        <taxon>Metazoa</taxon>
        <taxon>Ecdysozoa</taxon>
        <taxon>Arthropoda</taxon>
        <taxon>Chelicerata</taxon>
        <taxon>Arachnida</taxon>
        <taxon>Acari</taxon>
        <taxon>Acariformes</taxon>
        <taxon>Sarcoptiformes</taxon>
        <taxon>Astigmata</taxon>
        <taxon>Psoroptidia</taxon>
        <taxon>Analgoidea</taxon>
        <taxon>Pyroglyphidae</taxon>
        <taxon>Pyroglyphinae</taxon>
        <taxon>Euroglyphus</taxon>
    </lineage>
</organism>
<keyword evidence="2" id="KW-1185">Reference proteome</keyword>